<evidence type="ECO:0000313" key="2">
    <source>
        <dbReference type="Proteomes" id="UP001596170"/>
    </source>
</evidence>
<accession>A0ABW1L9K9</accession>
<sequence length="89" mass="10432">MTTDERLLIRLSNQEQQSLVDLYDRYCMLLWKISYRTVADNAICEEILRQVFQDVWAKPSDFNNGKKLSTLLIECCQSKLNLLTLQKSS</sequence>
<proteinExistence type="predicted"/>
<dbReference type="RefSeq" id="WP_377735125.1">
    <property type="nucleotide sequence ID" value="NZ_JBHSRI010000025.1"/>
</dbReference>
<gene>
    <name evidence="1" type="ORF">ACFPYN_14345</name>
</gene>
<keyword evidence="2" id="KW-1185">Reference proteome</keyword>
<protein>
    <submittedName>
        <fullName evidence="1">RNA polymerase sigma factor</fullName>
    </submittedName>
</protein>
<dbReference type="Proteomes" id="UP001596170">
    <property type="component" value="Unassembled WGS sequence"/>
</dbReference>
<name>A0ABW1L9K9_9BACL</name>
<dbReference type="InterPro" id="IPR013325">
    <property type="entry name" value="RNA_pol_sigma_r2"/>
</dbReference>
<dbReference type="Gene3D" id="1.10.1740.10">
    <property type="match status" value="1"/>
</dbReference>
<evidence type="ECO:0000313" key="1">
    <source>
        <dbReference type="EMBL" id="MFC6040604.1"/>
    </source>
</evidence>
<dbReference type="SUPFAM" id="SSF88946">
    <property type="entry name" value="Sigma2 domain of RNA polymerase sigma factors"/>
    <property type="match status" value="1"/>
</dbReference>
<organism evidence="1 2">
    <name type="scientific">Paenisporosarcina macmurdoensis</name>
    <dbReference type="NCBI Taxonomy" id="212659"/>
    <lineage>
        <taxon>Bacteria</taxon>
        <taxon>Bacillati</taxon>
        <taxon>Bacillota</taxon>
        <taxon>Bacilli</taxon>
        <taxon>Bacillales</taxon>
        <taxon>Caryophanaceae</taxon>
        <taxon>Paenisporosarcina</taxon>
    </lineage>
</organism>
<dbReference type="EMBL" id="JBHSRI010000025">
    <property type="protein sequence ID" value="MFC6040604.1"/>
    <property type="molecule type" value="Genomic_DNA"/>
</dbReference>
<reference evidence="2" key="1">
    <citation type="journal article" date="2019" name="Int. J. Syst. Evol. Microbiol.">
        <title>The Global Catalogue of Microorganisms (GCM) 10K type strain sequencing project: providing services to taxonomists for standard genome sequencing and annotation.</title>
        <authorList>
            <consortium name="The Broad Institute Genomics Platform"/>
            <consortium name="The Broad Institute Genome Sequencing Center for Infectious Disease"/>
            <person name="Wu L."/>
            <person name="Ma J."/>
        </authorList>
    </citation>
    <scope>NUCLEOTIDE SEQUENCE [LARGE SCALE GENOMIC DNA]</scope>
    <source>
        <strain evidence="2">CCUG 54527</strain>
    </source>
</reference>
<comment type="caution">
    <text evidence="1">The sequence shown here is derived from an EMBL/GenBank/DDBJ whole genome shotgun (WGS) entry which is preliminary data.</text>
</comment>